<accession>A0AAN8A0H3</accession>
<protein>
    <submittedName>
        <fullName evidence="2">Uncharacterized protein</fullName>
    </submittedName>
</protein>
<dbReference type="AlphaFoldDB" id="A0AAN8A0H3"/>
<dbReference type="Proteomes" id="UP001310594">
    <property type="component" value="Unassembled WGS sequence"/>
</dbReference>
<dbReference type="EMBL" id="JAVRQU010000012">
    <property type="protein sequence ID" value="KAK5696544.1"/>
    <property type="molecule type" value="Genomic_DNA"/>
</dbReference>
<sequence>MAMWCYPPTYIVLYLLALFITGTQSREVGYVDLRADDKGLGPPFTAEKAVNWNAFNAAKAKGDDFIGLMECPNTNQSFWTDRAALFDNGWVMPGETDVPASPEPQPFPFLPVAAQVYDWLGISPDYKKVEYNLHYSWDQDKGADQRTTRAYGPFRAGTTYGATEASYENIFNPRAGIIICYSNYSPAFRVSRNHYLRPADIPPLNRMSDVLWYQWKDAVAAAHSPDLVNNVRWIMRHKVIDATSTDIIDTINGAMPREQLQDWPGKTYDMSAATGSDSGLQERSIARALLGSPNGVGVVHFWAQHRADLGFKSVSKVQLWADANGRYMLFHIIDIKEYDIL</sequence>
<gene>
    <name evidence="2" type="ORF">LTR97_007847</name>
</gene>
<keyword evidence="1" id="KW-0732">Signal</keyword>
<name>A0AAN8A0H3_9PEZI</name>
<feature type="signal peptide" evidence="1">
    <location>
        <begin position="1"/>
        <end position="25"/>
    </location>
</feature>
<organism evidence="2 3">
    <name type="scientific">Elasticomyces elasticus</name>
    <dbReference type="NCBI Taxonomy" id="574655"/>
    <lineage>
        <taxon>Eukaryota</taxon>
        <taxon>Fungi</taxon>
        <taxon>Dikarya</taxon>
        <taxon>Ascomycota</taxon>
        <taxon>Pezizomycotina</taxon>
        <taxon>Dothideomycetes</taxon>
        <taxon>Dothideomycetidae</taxon>
        <taxon>Mycosphaerellales</taxon>
        <taxon>Teratosphaeriaceae</taxon>
        <taxon>Elasticomyces</taxon>
    </lineage>
</organism>
<evidence type="ECO:0000313" key="2">
    <source>
        <dbReference type="EMBL" id="KAK5696544.1"/>
    </source>
</evidence>
<feature type="chain" id="PRO_5042985938" evidence="1">
    <location>
        <begin position="26"/>
        <end position="341"/>
    </location>
</feature>
<comment type="caution">
    <text evidence="2">The sequence shown here is derived from an EMBL/GenBank/DDBJ whole genome shotgun (WGS) entry which is preliminary data.</text>
</comment>
<evidence type="ECO:0000256" key="1">
    <source>
        <dbReference type="SAM" id="SignalP"/>
    </source>
</evidence>
<reference evidence="2" key="1">
    <citation type="submission" date="2023-08" db="EMBL/GenBank/DDBJ databases">
        <title>Black Yeasts Isolated from many extreme environments.</title>
        <authorList>
            <person name="Coleine C."/>
            <person name="Stajich J.E."/>
            <person name="Selbmann L."/>
        </authorList>
    </citation>
    <scope>NUCLEOTIDE SEQUENCE</scope>
    <source>
        <strain evidence="2">CCFEE 5810</strain>
    </source>
</reference>
<proteinExistence type="predicted"/>
<evidence type="ECO:0000313" key="3">
    <source>
        <dbReference type="Proteomes" id="UP001310594"/>
    </source>
</evidence>